<dbReference type="EMBL" id="CAJJDM010000072">
    <property type="protein sequence ID" value="CAD8083230.1"/>
    <property type="molecule type" value="Genomic_DNA"/>
</dbReference>
<sequence length="248" mass="29219">MYESRNNSVPRSLQQLQYLKQFHIMDITNDKQQITNYLDILNQETDVYYLFDSFHSLLNSVKQAEEAKITNKPRQNTIDWWKLTNQSYSWAGLKNIKGITNTPSKIRVTNDSSSHGRQIGQVELQIFSEKDLETNKQDRILLSVYQLQNKYYKCHMGFCQLQKLEGQVVIINKLYIAKWYRKVGNYLELIHEFIKYILNVLQASRVKIKINSSQGSQIKYLQQLGFKLSQTIPLINDLKIFTLILDKQ</sequence>
<name>A0A8S1MSR2_PARPR</name>
<accession>A0A8S1MSR2</accession>
<organism evidence="1 2">
    <name type="scientific">Paramecium primaurelia</name>
    <dbReference type="NCBI Taxonomy" id="5886"/>
    <lineage>
        <taxon>Eukaryota</taxon>
        <taxon>Sar</taxon>
        <taxon>Alveolata</taxon>
        <taxon>Ciliophora</taxon>
        <taxon>Intramacronucleata</taxon>
        <taxon>Oligohymenophorea</taxon>
        <taxon>Peniculida</taxon>
        <taxon>Parameciidae</taxon>
        <taxon>Paramecium</taxon>
    </lineage>
</organism>
<dbReference type="AlphaFoldDB" id="A0A8S1MSR2"/>
<proteinExistence type="predicted"/>
<comment type="caution">
    <text evidence="1">The sequence shown here is derived from an EMBL/GenBank/DDBJ whole genome shotgun (WGS) entry which is preliminary data.</text>
</comment>
<reference evidence="1" key="1">
    <citation type="submission" date="2021-01" db="EMBL/GenBank/DDBJ databases">
        <authorList>
            <consortium name="Genoscope - CEA"/>
            <person name="William W."/>
        </authorList>
    </citation>
    <scope>NUCLEOTIDE SEQUENCE</scope>
</reference>
<evidence type="ECO:0000313" key="2">
    <source>
        <dbReference type="Proteomes" id="UP000688137"/>
    </source>
</evidence>
<keyword evidence="2" id="KW-1185">Reference proteome</keyword>
<dbReference type="Proteomes" id="UP000688137">
    <property type="component" value="Unassembled WGS sequence"/>
</dbReference>
<protein>
    <submittedName>
        <fullName evidence="1">Uncharacterized protein</fullName>
    </submittedName>
</protein>
<evidence type="ECO:0000313" key="1">
    <source>
        <dbReference type="EMBL" id="CAD8083230.1"/>
    </source>
</evidence>
<gene>
    <name evidence="1" type="ORF">PPRIM_AZ9-3.1.T0690177</name>
</gene>